<gene>
    <name evidence="2" type="ORF">CSC81_09325</name>
    <name evidence="1" type="ORF">Q8W23_13995</name>
</gene>
<sequence>MKYTKVIIILFLFFSCKTAIKRDTDIVQERKEIESVNVEEDNHKSNTEKDTLTKVENQKTLEFDVKEVMEEDMIGLSFNEEEKEVLKRYTYDVSGACYSCDIANIKFNHKEVILTNVCEDSEKRVFKIESIVKKEKTYEILFIQENQKVKLFIAKVEEVPIYSVQLDASFQEIDNFQINEFYMIKRDLKKLETHDCGEFEG</sequence>
<dbReference type="EMBL" id="JAUYVU010000012">
    <property type="protein sequence ID" value="MDP2542588.1"/>
    <property type="molecule type" value="Genomic_DNA"/>
</dbReference>
<accession>A0A2G1BUI6</accession>
<evidence type="ECO:0000313" key="3">
    <source>
        <dbReference type="Proteomes" id="UP000222163"/>
    </source>
</evidence>
<organism evidence="2 3">
    <name type="scientific">Tenacibaculum discolor</name>
    <dbReference type="NCBI Taxonomy" id="361581"/>
    <lineage>
        <taxon>Bacteria</taxon>
        <taxon>Pseudomonadati</taxon>
        <taxon>Bacteroidota</taxon>
        <taxon>Flavobacteriia</taxon>
        <taxon>Flavobacteriales</taxon>
        <taxon>Flavobacteriaceae</taxon>
        <taxon>Tenacibaculum</taxon>
    </lineage>
</organism>
<dbReference type="AlphaFoldDB" id="A0A2G1BUI6"/>
<protein>
    <submittedName>
        <fullName evidence="2">Uncharacterized protein</fullName>
    </submittedName>
</protein>
<comment type="caution">
    <text evidence="2">The sequence shown here is derived from an EMBL/GenBank/DDBJ whole genome shotgun (WGS) entry which is preliminary data.</text>
</comment>
<evidence type="ECO:0000313" key="1">
    <source>
        <dbReference type="EMBL" id="MDP2542588.1"/>
    </source>
</evidence>
<reference evidence="1 4" key="3">
    <citation type="submission" date="2023-07" db="EMBL/GenBank/DDBJ databases">
        <title>Genome content predicts the carbon catabolic preferences of heterotrophic bacteria.</title>
        <authorList>
            <person name="Gralka M."/>
        </authorList>
    </citation>
    <scope>NUCLEOTIDE SEQUENCE [LARGE SCALE GENOMIC DNA]</scope>
    <source>
        <strain evidence="1 4">4G03</strain>
    </source>
</reference>
<keyword evidence="4" id="KW-1185">Reference proteome</keyword>
<reference evidence="2" key="2">
    <citation type="submission" date="2017-10" db="EMBL/GenBank/DDBJ databases">
        <authorList>
            <person name="Enke T.N."/>
            <person name="Cordero O.X."/>
        </authorList>
    </citation>
    <scope>NUCLEOTIDE SEQUENCE</scope>
    <source>
        <strain evidence="2">4G03</strain>
    </source>
</reference>
<evidence type="ECO:0000313" key="4">
    <source>
        <dbReference type="Proteomes" id="UP001242342"/>
    </source>
</evidence>
<dbReference type="Proteomes" id="UP000222163">
    <property type="component" value="Unassembled WGS sequence"/>
</dbReference>
<evidence type="ECO:0000313" key="2">
    <source>
        <dbReference type="EMBL" id="PHN97275.1"/>
    </source>
</evidence>
<dbReference type="RefSeq" id="WP_176550575.1">
    <property type="nucleotide sequence ID" value="NZ_JAUYVU010000012.1"/>
</dbReference>
<dbReference type="Proteomes" id="UP001242342">
    <property type="component" value="Unassembled WGS sequence"/>
</dbReference>
<dbReference type="PROSITE" id="PS51257">
    <property type="entry name" value="PROKAR_LIPOPROTEIN"/>
    <property type="match status" value="1"/>
</dbReference>
<proteinExistence type="predicted"/>
<reference evidence="2 3" key="1">
    <citation type="journal article" date="2016" name="Nat. Commun.">
        <title>Microbial interactions lead to rapid micro-scale successions on model marine particles.</title>
        <authorList>
            <person name="Datta M.S."/>
            <person name="Sliwerska E."/>
            <person name="Gore J."/>
            <person name="Polz M.F."/>
            <person name="Cordero O.X."/>
        </authorList>
    </citation>
    <scope>NUCLEOTIDE SEQUENCE [LARGE SCALE GENOMIC DNA]</scope>
    <source>
        <strain evidence="2 3">4G03</strain>
    </source>
</reference>
<name>A0A2G1BUI6_9FLAO</name>
<dbReference type="EMBL" id="PDUU01000008">
    <property type="protein sequence ID" value="PHN97275.1"/>
    <property type="molecule type" value="Genomic_DNA"/>
</dbReference>